<name>A0AAU8D1D4_9HYPH</name>
<feature type="transmembrane region" description="Helical" evidence="5">
    <location>
        <begin position="185"/>
        <end position="213"/>
    </location>
</feature>
<dbReference type="EMBL" id="CP159256">
    <property type="protein sequence ID" value="XCG52451.1"/>
    <property type="molecule type" value="Genomic_DNA"/>
</dbReference>
<keyword evidence="3 5" id="KW-1133">Transmembrane helix</keyword>
<dbReference type="PANTHER" id="PTHR37422:SF13">
    <property type="entry name" value="LIPOPOLYSACCHARIDE BIOSYNTHESIS PROTEIN PA4999-RELATED"/>
    <property type="match status" value="1"/>
</dbReference>
<comment type="subcellular location">
    <subcellularLocation>
        <location evidence="1">Membrane</location>
        <topology evidence="1">Multi-pass membrane protein</topology>
    </subcellularLocation>
</comment>
<evidence type="ECO:0000256" key="1">
    <source>
        <dbReference type="ARBA" id="ARBA00004141"/>
    </source>
</evidence>
<keyword evidence="4 5" id="KW-0472">Membrane</keyword>
<gene>
    <name evidence="7" type="ORF">ABVK50_30390</name>
</gene>
<keyword evidence="2 5" id="KW-0812">Transmembrane</keyword>
<organism evidence="7">
    <name type="scientific">Mesorhizobium sp. WSM2240</name>
    <dbReference type="NCBI Taxonomy" id="3228851"/>
    <lineage>
        <taxon>Bacteria</taxon>
        <taxon>Pseudomonadati</taxon>
        <taxon>Pseudomonadota</taxon>
        <taxon>Alphaproteobacteria</taxon>
        <taxon>Hyphomicrobiales</taxon>
        <taxon>Phyllobacteriaceae</taxon>
        <taxon>Mesorhizobium</taxon>
    </lineage>
</organism>
<feature type="domain" description="O-antigen ligase-related" evidence="6">
    <location>
        <begin position="186"/>
        <end position="321"/>
    </location>
</feature>
<dbReference type="InterPro" id="IPR007016">
    <property type="entry name" value="O-antigen_ligase-rel_domated"/>
</dbReference>
<sequence length="424" mass="46031">MATFRSRSIDDLLGSGGIDFQVQYQAISWTILGSISALLLLLGKVDFSLVRRGPLAWLLAFAALGVASSLYSLSPLITLYYSIQSIVLILLVCAIGKNVDKIYYIVCLYAALNWIVLIMGTAGFGLGLDWITTAEESYVRYGGSRGELWRFSTAFGHPSLIAIVAAMGAVGLAAQRSRWSGKRLIVGWLTLTVVLTLSRTAIAGMAAGFLVIAVLRHKISGTLATICLLAALVLSIPGLDERLVNVFMRGQSSQDFSSLTGRSEIYSAALQRLEQAWWGEGFRSLRGRPLIGEQWGHGVSHAHNLVLQASIDLGVAGVLAVVMCLFSLTRDAVRLAFPSRRLGLSAASDIEPIAVLFPILAFCALDSGFAMNVNVFVIAFVMFCASTRRKVAQQAPATRYDSTEFVTSQVTFNHTMGRRYQCLR</sequence>
<feature type="transmembrane region" description="Helical" evidence="5">
    <location>
        <begin position="313"/>
        <end position="333"/>
    </location>
</feature>
<feature type="transmembrane region" description="Helical" evidence="5">
    <location>
        <begin position="148"/>
        <end position="173"/>
    </location>
</feature>
<proteinExistence type="predicted"/>
<keyword evidence="7" id="KW-0436">Ligase</keyword>
<protein>
    <submittedName>
        <fullName evidence="7">O-antigen ligase family protein</fullName>
    </submittedName>
</protein>
<dbReference type="AlphaFoldDB" id="A0AAU8D1D4"/>
<feature type="transmembrane region" description="Helical" evidence="5">
    <location>
        <begin position="55"/>
        <end position="73"/>
    </location>
</feature>
<evidence type="ECO:0000259" key="6">
    <source>
        <dbReference type="Pfam" id="PF04932"/>
    </source>
</evidence>
<geneLocation type="plasmid" evidence="7">
    <name>pMk2240A</name>
</geneLocation>
<dbReference type="RefSeq" id="WP_353646653.1">
    <property type="nucleotide sequence ID" value="NZ_CP159256.1"/>
</dbReference>
<evidence type="ECO:0000256" key="4">
    <source>
        <dbReference type="ARBA" id="ARBA00023136"/>
    </source>
</evidence>
<feature type="transmembrane region" description="Helical" evidence="5">
    <location>
        <begin position="79"/>
        <end position="96"/>
    </location>
</feature>
<dbReference type="GO" id="GO:0016874">
    <property type="term" value="F:ligase activity"/>
    <property type="evidence" value="ECO:0007669"/>
    <property type="project" value="UniProtKB-KW"/>
</dbReference>
<dbReference type="Pfam" id="PF04932">
    <property type="entry name" value="Wzy_C"/>
    <property type="match status" value="1"/>
</dbReference>
<evidence type="ECO:0000256" key="5">
    <source>
        <dbReference type="SAM" id="Phobius"/>
    </source>
</evidence>
<evidence type="ECO:0000313" key="7">
    <source>
        <dbReference type="EMBL" id="XCG52451.1"/>
    </source>
</evidence>
<keyword evidence="7" id="KW-0614">Plasmid</keyword>
<dbReference type="PANTHER" id="PTHR37422">
    <property type="entry name" value="TEICHURONIC ACID BIOSYNTHESIS PROTEIN TUAE"/>
    <property type="match status" value="1"/>
</dbReference>
<dbReference type="InterPro" id="IPR051533">
    <property type="entry name" value="WaaL-like"/>
</dbReference>
<feature type="transmembrane region" description="Helical" evidence="5">
    <location>
        <begin position="219"/>
        <end position="239"/>
    </location>
</feature>
<feature type="transmembrane region" description="Helical" evidence="5">
    <location>
        <begin position="353"/>
        <end position="383"/>
    </location>
</feature>
<accession>A0AAU8D1D4</accession>
<reference evidence="7" key="1">
    <citation type="submission" date="2024-06" db="EMBL/GenBank/DDBJ databases">
        <title>Mesorhizobium karijinii sp. nov., a symbiont of the iconic Swainsona formosa from arid Australia.</title>
        <authorList>
            <person name="Hill Y.J."/>
            <person name="Watkin E.L.J."/>
            <person name="O'Hara G.W."/>
            <person name="Terpolilli J."/>
            <person name="Tye M.L."/>
            <person name="Kohlmeier M.G."/>
        </authorList>
    </citation>
    <scope>NUCLEOTIDE SEQUENCE</scope>
    <source>
        <strain evidence="7">WSM2240</strain>
        <plasmid evidence="7">pMk2240A</plasmid>
    </source>
</reference>
<feature type="transmembrane region" description="Helical" evidence="5">
    <location>
        <begin position="103"/>
        <end position="128"/>
    </location>
</feature>
<evidence type="ECO:0000256" key="2">
    <source>
        <dbReference type="ARBA" id="ARBA00022692"/>
    </source>
</evidence>
<dbReference type="GO" id="GO:0016020">
    <property type="term" value="C:membrane"/>
    <property type="evidence" value="ECO:0007669"/>
    <property type="project" value="UniProtKB-SubCell"/>
</dbReference>
<feature type="transmembrane region" description="Helical" evidence="5">
    <location>
        <begin position="22"/>
        <end position="43"/>
    </location>
</feature>
<evidence type="ECO:0000256" key="3">
    <source>
        <dbReference type="ARBA" id="ARBA00022989"/>
    </source>
</evidence>